<protein>
    <submittedName>
        <fullName evidence="2">Uncharacterized protein</fullName>
    </submittedName>
</protein>
<keyword evidence="1" id="KW-0472">Membrane</keyword>
<keyword evidence="3" id="KW-1185">Reference proteome</keyword>
<dbReference type="EMBL" id="LVVM01006305">
    <property type="protein sequence ID" value="OJA08429.1"/>
    <property type="molecule type" value="Genomic_DNA"/>
</dbReference>
<reference evidence="2 3" key="1">
    <citation type="submission" date="2016-03" db="EMBL/GenBank/DDBJ databases">
        <title>Comparative genomics of the ectomycorrhizal sister species Rhizopogon vinicolor and Rhizopogon vesiculosus (Basidiomycota: Boletales) reveals a divergence of the mating type B locus.</title>
        <authorList>
            <person name="Mujic A.B."/>
            <person name="Kuo A."/>
            <person name="Tritt A."/>
            <person name="Lipzen A."/>
            <person name="Chen C."/>
            <person name="Johnson J."/>
            <person name="Sharma A."/>
            <person name="Barry K."/>
            <person name="Grigoriev I.V."/>
            <person name="Spatafora J.W."/>
        </authorList>
    </citation>
    <scope>NUCLEOTIDE SEQUENCE [LARGE SCALE GENOMIC DNA]</scope>
    <source>
        <strain evidence="2 3">AM-OR11-056</strain>
    </source>
</reference>
<dbReference type="Proteomes" id="UP000183567">
    <property type="component" value="Unassembled WGS sequence"/>
</dbReference>
<keyword evidence="1" id="KW-1133">Transmembrane helix</keyword>
<evidence type="ECO:0000313" key="3">
    <source>
        <dbReference type="Proteomes" id="UP000183567"/>
    </source>
</evidence>
<organism evidence="2 3">
    <name type="scientific">Rhizopogon vesiculosus</name>
    <dbReference type="NCBI Taxonomy" id="180088"/>
    <lineage>
        <taxon>Eukaryota</taxon>
        <taxon>Fungi</taxon>
        <taxon>Dikarya</taxon>
        <taxon>Basidiomycota</taxon>
        <taxon>Agaricomycotina</taxon>
        <taxon>Agaricomycetes</taxon>
        <taxon>Agaricomycetidae</taxon>
        <taxon>Boletales</taxon>
        <taxon>Suillineae</taxon>
        <taxon>Rhizopogonaceae</taxon>
        <taxon>Rhizopogon</taxon>
    </lineage>
</organism>
<comment type="caution">
    <text evidence="2">The sequence shown here is derived from an EMBL/GenBank/DDBJ whole genome shotgun (WGS) entry which is preliminary data.</text>
</comment>
<feature type="transmembrane region" description="Helical" evidence="1">
    <location>
        <begin position="28"/>
        <end position="48"/>
    </location>
</feature>
<evidence type="ECO:0000256" key="1">
    <source>
        <dbReference type="SAM" id="Phobius"/>
    </source>
</evidence>
<sequence>MPDGLEKYTCQPAIEFQNTTEAVRDDSVTIAAMALLPATMIILVPYLYPEVYDSSTILYPESTPSTPYHHIPPDALHPILDLSMRAKEEWTNLACANRTLPDAT</sequence>
<keyword evidence="1" id="KW-0812">Transmembrane</keyword>
<dbReference type="AlphaFoldDB" id="A0A1J8PHI5"/>
<name>A0A1J8PHI5_9AGAM</name>
<accession>A0A1J8PHI5</accession>
<evidence type="ECO:0000313" key="2">
    <source>
        <dbReference type="EMBL" id="OJA08429.1"/>
    </source>
</evidence>
<proteinExistence type="predicted"/>
<gene>
    <name evidence="2" type="ORF">AZE42_08309</name>
</gene>